<reference evidence="1" key="1">
    <citation type="journal article" date="2020" name="Nature">
        <title>Giant virus diversity and host interactions through global metagenomics.</title>
        <authorList>
            <person name="Schulz F."/>
            <person name="Roux S."/>
            <person name="Paez-Espino D."/>
            <person name="Jungbluth S."/>
            <person name="Walsh D.A."/>
            <person name="Denef V.J."/>
            <person name="McMahon K.D."/>
            <person name="Konstantinidis K.T."/>
            <person name="Eloe-Fadrosh E.A."/>
            <person name="Kyrpides N.C."/>
            <person name="Woyke T."/>
        </authorList>
    </citation>
    <scope>NUCLEOTIDE SEQUENCE</scope>
    <source>
        <strain evidence="1">GVMAG-M-3300025860-20</strain>
    </source>
</reference>
<sequence>MGHPKITLVIGTNVTDIFRPYIGPTHVVNIN</sequence>
<evidence type="ECO:0000313" key="1">
    <source>
        <dbReference type="EMBL" id="QHU00384.1"/>
    </source>
</evidence>
<proteinExistence type="predicted"/>
<dbReference type="EMBL" id="MN740327">
    <property type="protein sequence ID" value="QHU00384.1"/>
    <property type="molecule type" value="Genomic_DNA"/>
</dbReference>
<organism evidence="1">
    <name type="scientific">viral metagenome</name>
    <dbReference type="NCBI Taxonomy" id="1070528"/>
    <lineage>
        <taxon>unclassified sequences</taxon>
        <taxon>metagenomes</taxon>
        <taxon>organismal metagenomes</taxon>
    </lineage>
</organism>
<protein>
    <submittedName>
        <fullName evidence="1">Uncharacterized protein</fullName>
    </submittedName>
</protein>
<dbReference type="AlphaFoldDB" id="A0A6C0J9T2"/>
<accession>A0A6C0J9T2</accession>
<name>A0A6C0J9T2_9ZZZZ</name>